<dbReference type="GO" id="GO:0042602">
    <property type="term" value="F:riboflavin reductase (NADPH) activity"/>
    <property type="evidence" value="ECO:0007669"/>
    <property type="project" value="TreeGrafter"/>
</dbReference>
<feature type="domain" description="NAD(P)-binding" evidence="1">
    <location>
        <begin position="7"/>
        <end position="193"/>
    </location>
</feature>
<organism evidence="2 3">
    <name type="scientific">Deinococcus aerius</name>
    <dbReference type="NCBI Taxonomy" id="200253"/>
    <lineage>
        <taxon>Bacteria</taxon>
        <taxon>Thermotogati</taxon>
        <taxon>Deinococcota</taxon>
        <taxon>Deinococci</taxon>
        <taxon>Deinococcales</taxon>
        <taxon>Deinococcaceae</taxon>
        <taxon>Deinococcus</taxon>
    </lineage>
</organism>
<dbReference type="PANTHER" id="PTHR43355">
    <property type="entry name" value="FLAVIN REDUCTASE (NADPH)"/>
    <property type="match status" value="1"/>
</dbReference>
<dbReference type="InterPro" id="IPR036291">
    <property type="entry name" value="NAD(P)-bd_dom_sf"/>
</dbReference>
<evidence type="ECO:0000313" key="2">
    <source>
        <dbReference type="EMBL" id="GBF07965.1"/>
    </source>
</evidence>
<protein>
    <submittedName>
        <fullName evidence="2">NADH-flavin reductase</fullName>
    </submittedName>
</protein>
<accession>A0A2I9E2G0</accession>
<keyword evidence="3" id="KW-1185">Reference proteome</keyword>
<dbReference type="SUPFAM" id="SSF51735">
    <property type="entry name" value="NAD(P)-binding Rossmann-fold domains"/>
    <property type="match status" value="1"/>
</dbReference>
<reference evidence="3" key="1">
    <citation type="submission" date="2018-01" db="EMBL/GenBank/DDBJ databases">
        <title>Draft Genome Sequence of the Radioresistant Bacterium Deinococcus aerius TR0125, Isolated from the Higher Atmosphere above Japan.</title>
        <authorList>
            <person name="Satoh K."/>
            <person name="Arai H."/>
            <person name="Sanzen T."/>
            <person name="Kawaguchi Y."/>
            <person name="Hayashi H."/>
            <person name="Yokobori S."/>
            <person name="Yamagishi A."/>
            <person name="Oono Y."/>
            <person name="Narumi I."/>
        </authorList>
    </citation>
    <scope>NUCLEOTIDE SEQUENCE [LARGE SCALE GENOMIC DNA]</scope>
    <source>
        <strain evidence="3">TR0125</strain>
    </source>
</reference>
<dbReference type="OrthoDB" id="9785372at2"/>
<sequence>MNLAILGGTGRTGRLLIDLALLRGDTVRVLARDPGRLHRHEERLIEVQGDARDPEAVGRVIAGTDAVLSALGPVRGGPPDTMTLAARNLTTVMPGAGVRRLITLTGAGVPHEGDRPGPIDRVFRVLLRLTQPDVLKDSLNHADLIRASTLDWTIVRVPRLTDGPAAPTRAGLVGDIRPFITRASVAEFMLDQVGSDQYVRQAPAISN</sequence>
<comment type="caution">
    <text evidence="2">The sequence shown here is derived from an EMBL/GenBank/DDBJ whole genome shotgun (WGS) entry which is preliminary data.</text>
</comment>
<dbReference type="EMBL" id="BFAG01000020">
    <property type="protein sequence ID" value="GBF07965.1"/>
    <property type="molecule type" value="Genomic_DNA"/>
</dbReference>
<dbReference type="InterPro" id="IPR051606">
    <property type="entry name" value="Polyketide_Oxido-like"/>
</dbReference>
<dbReference type="GO" id="GO:0004074">
    <property type="term" value="F:biliverdin reductase [NAD(P)H] activity"/>
    <property type="evidence" value="ECO:0007669"/>
    <property type="project" value="TreeGrafter"/>
</dbReference>
<proteinExistence type="predicted"/>
<dbReference type="Proteomes" id="UP000236569">
    <property type="component" value="Unassembled WGS sequence"/>
</dbReference>
<dbReference type="Gene3D" id="3.40.50.720">
    <property type="entry name" value="NAD(P)-binding Rossmann-like Domain"/>
    <property type="match status" value="1"/>
</dbReference>
<gene>
    <name evidence="2" type="ORF">DAERI_200022</name>
</gene>
<evidence type="ECO:0000259" key="1">
    <source>
        <dbReference type="Pfam" id="PF13460"/>
    </source>
</evidence>
<evidence type="ECO:0000313" key="3">
    <source>
        <dbReference type="Proteomes" id="UP000236569"/>
    </source>
</evidence>
<name>A0A2I9E2G0_9DEIO</name>
<dbReference type="Pfam" id="PF13460">
    <property type="entry name" value="NAD_binding_10"/>
    <property type="match status" value="1"/>
</dbReference>
<dbReference type="InterPro" id="IPR016040">
    <property type="entry name" value="NAD(P)-bd_dom"/>
</dbReference>
<dbReference type="PANTHER" id="PTHR43355:SF2">
    <property type="entry name" value="FLAVIN REDUCTASE (NADPH)"/>
    <property type="match status" value="1"/>
</dbReference>
<dbReference type="AlphaFoldDB" id="A0A2I9E2G0"/>
<dbReference type="RefSeq" id="WP_103131250.1">
    <property type="nucleotide sequence ID" value="NZ_BFAG01000020.1"/>
</dbReference>